<dbReference type="AlphaFoldDB" id="A0A9X3UHK6"/>
<proteinExistence type="predicted"/>
<dbReference type="EMBL" id="JAPJZI010000001">
    <property type="protein sequence ID" value="MDA5398599.1"/>
    <property type="molecule type" value="Genomic_DNA"/>
</dbReference>
<sequence length="437" mass="48168">MPEHSSYDAIIIGAGVIGACTAYELARRGWKTLSIDKLPQAGYGSTSGSCAIIRTYYSTLEACALAYEGWHHWSNWAQYLGSGEDEDLISYRNIGCLVVKTEQNHRLERVCAIMDRIGCPYEHVEPGDIQRYMPNPDLYQFHPAKLQDDDGFGLPTGPQIDGAVFFPKGGYVNDPKLAAFNAQRAAERQGAEFAFNRSVTDILKTAGQVRGVVVDGDLRIEAPVVINVAGPHSSAINRLCGVDAGMNISTRALRHEVAHVKAPEGVDFEKHGVVYSDSDIAAYCRPEVGNNVLIGSEDPDCDEQVWVDDPDHYDDSFSDQWNVLVMRMAQRLPDLPIPSRARGTVALYDVTEDWMPIYDRSDLDGFYMAVGTSGNQFKNAPVAGKMMARLIEACENGHSHDTDPVQFHLDHVGLDISMASFSRNREINQDSSFSVIG</sequence>
<evidence type="ECO:0000313" key="4">
    <source>
        <dbReference type="Proteomes" id="UP001151234"/>
    </source>
</evidence>
<reference evidence="3" key="1">
    <citation type="submission" date="2022-11" db="EMBL/GenBank/DDBJ databases">
        <title>Draft genome sequence of Hoeflea poritis E7-10 and Hoeflea prorocentri PM5-8, separated from scleractinian coral Porites lutea and marine dinoflagellate.</title>
        <authorList>
            <person name="Zhang G."/>
            <person name="Wei Q."/>
            <person name="Cai L."/>
        </authorList>
    </citation>
    <scope>NUCLEOTIDE SEQUENCE</scope>
    <source>
        <strain evidence="3">PM5-8</strain>
    </source>
</reference>
<comment type="caution">
    <text evidence="3">The sequence shown here is derived from an EMBL/GenBank/DDBJ whole genome shotgun (WGS) entry which is preliminary data.</text>
</comment>
<dbReference type="SUPFAM" id="SSF51905">
    <property type="entry name" value="FAD/NAD(P)-binding domain"/>
    <property type="match status" value="1"/>
</dbReference>
<dbReference type="GO" id="GO:0005737">
    <property type="term" value="C:cytoplasm"/>
    <property type="evidence" value="ECO:0007669"/>
    <property type="project" value="TreeGrafter"/>
</dbReference>
<name>A0A9X3UHK6_9HYPH</name>
<dbReference type="PANTHER" id="PTHR13847">
    <property type="entry name" value="SARCOSINE DEHYDROGENASE-RELATED"/>
    <property type="match status" value="1"/>
</dbReference>
<accession>A0A9X3UHK6</accession>
<dbReference type="Pfam" id="PF01266">
    <property type="entry name" value="DAO"/>
    <property type="match status" value="1"/>
</dbReference>
<keyword evidence="4" id="KW-1185">Reference proteome</keyword>
<feature type="domain" description="FAD dependent oxidoreductase" evidence="2">
    <location>
        <begin position="8"/>
        <end position="390"/>
    </location>
</feature>
<protein>
    <submittedName>
        <fullName evidence="3">FAD-dependent oxidoreductase</fullName>
    </submittedName>
</protein>
<dbReference type="InterPro" id="IPR036188">
    <property type="entry name" value="FAD/NAD-bd_sf"/>
</dbReference>
<evidence type="ECO:0000256" key="1">
    <source>
        <dbReference type="ARBA" id="ARBA00023002"/>
    </source>
</evidence>
<dbReference type="Proteomes" id="UP001151234">
    <property type="component" value="Unassembled WGS sequence"/>
</dbReference>
<organism evidence="3 4">
    <name type="scientific">Hoeflea prorocentri</name>
    <dbReference type="NCBI Taxonomy" id="1922333"/>
    <lineage>
        <taxon>Bacteria</taxon>
        <taxon>Pseudomonadati</taxon>
        <taxon>Pseudomonadota</taxon>
        <taxon>Alphaproteobacteria</taxon>
        <taxon>Hyphomicrobiales</taxon>
        <taxon>Rhizobiaceae</taxon>
        <taxon>Hoeflea</taxon>
    </lineage>
</organism>
<keyword evidence="1" id="KW-0560">Oxidoreductase</keyword>
<gene>
    <name evidence="3" type="ORF">OQ273_08460</name>
</gene>
<dbReference type="GO" id="GO:0016491">
    <property type="term" value="F:oxidoreductase activity"/>
    <property type="evidence" value="ECO:0007669"/>
    <property type="project" value="UniProtKB-KW"/>
</dbReference>
<dbReference type="PANTHER" id="PTHR13847:SF287">
    <property type="entry name" value="FAD-DEPENDENT OXIDOREDUCTASE DOMAIN-CONTAINING PROTEIN 1"/>
    <property type="match status" value="1"/>
</dbReference>
<dbReference type="InterPro" id="IPR006076">
    <property type="entry name" value="FAD-dep_OxRdtase"/>
</dbReference>
<dbReference type="Gene3D" id="3.30.9.10">
    <property type="entry name" value="D-Amino Acid Oxidase, subunit A, domain 2"/>
    <property type="match status" value="1"/>
</dbReference>
<evidence type="ECO:0000313" key="3">
    <source>
        <dbReference type="EMBL" id="MDA5398599.1"/>
    </source>
</evidence>
<dbReference type="RefSeq" id="WP_267990010.1">
    <property type="nucleotide sequence ID" value="NZ_JAPJZI010000001.1"/>
</dbReference>
<evidence type="ECO:0000259" key="2">
    <source>
        <dbReference type="Pfam" id="PF01266"/>
    </source>
</evidence>
<dbReference type="Gene3D" id="3.50.50.60">
    <property type="entry name" value="FAD/NAD(P)-binding domain"/>
    <property type="match status" value="1"/>
</dbReference>